<proteinExistence type="predicted"/>
<dbReference type="Pfam" id="PF13528">
    <property type="entry name" value="Glyco_trans_1_3"/>
    <property type="match status" value="1"/>
</dbReference>
<sequence>MMKILYGVQGTGNGHITRARVMARALAARDDVQVDFLFSGREANKFFDMEIFGNYQLRTGMTFHHKEGAIDHLTTASQLKPLQFMRDVKQLDLSDYDLVLNDFEPVTAWAAKRQGVTCISISHQDAFRYEVPKRGFNRMNRLLLDYFAPADIHLGVHWYHFGQTIMPPFIEDEYVHGASGSHVLVYLPFEALDEITMMLEPISEVNFLCFHPDIDQPEQDGNISWHPTSKNAFHHALQQATGVIANGGFELSSECLKLGKKLLIKPLHGQFEQLSNVLTLESLDLCRSMHDLDVDALEAWLKLPPGEPIHYPDDPQLLIDWLLERNWQDTQSLCARLWQQVRFPEPVRRKLSRYQLAG</sequence>
<dbReference type="AlphaFoldDB" id="A0A2S2DZ11"/>
<gene>
    <name evidence="1" type="ORF">HMF8227_00137</name>
</gene>
<name>A0A2S2DZ11_9ALTE</name>
<dbReference type="InterPro" id="IPR005262">
    <property type="entry name" value="MJ1255-like"/>
</dbReference>
<dbReference type="Proteomes" id="UP000245728">
    <property type="component" value="Chromosome"/>
</dbReference>
<dbReference type="NCBIfam" id="TIGR00661">
    <property type="entry name" value="MJ1255"/>
    <property type="match status" value="1"/>
</dbReference>
<evidence type="ECO:0000313" key="1">
    <source>
        <dbReference type="EMBL" id="AWL10645.1"/>
    </source>
</evidence>
<dbReference type="KEGG" id="salh:HMF8227_00137"/>
<dbReference type="EMBL" id="CP029347">
    <property type="protein sequence ID" value="AWL10645.1"/>
    <property type="molecule type" value="Genomic_DNA"/>
</dbReference>
<keyword evidence="2" id="KW-1185">Reference proteome</keyword>
<accession>A0A2S2DZ11</accession>
<evidence type="ECO:0000313" key="2">
    <source>
        <dbReference type="Proteomes" id="UP000245728"/>
    </source>
</evidence>
<reference evidence="1 2" key="1">
    <citation type="submission" date="2018-05" db="EMBL/GenBank/DDBJ databases">
        <title>Salinimonas sp. HMF8227 Genome sequencing and assembly.</title>
        <authorList>
            <person name="Kang H."/>
            <person name="Kang J."/>
            <person name="Cha I."/>
            <person name="Kim H."/>
            <person name="Joh K."/>
        </authorList>
    </citation>
    <scope>NUCLEOTIDE SEQUENCE [LARGE SCALE GENOMIC DNA]</scope>
    <source>
        <strain evidence="1 2">HMF8227</strain>
    </source>
</reference>
<dbReference type="SUPFAM" id="SSF53756">
    <property type="entry name" value="UDP-Glycosyltransferase/glycogen phosphorylase"/>
    <property type="match status" value="1"/>
</dbReference>
<organism evidence="1 2">
    <name type="scientific">Saliniradius amylolyticus</name>
    <dbReference type="NCBI Taxonomy" id="2183582"/>
    <lineage>
        <taxon>Bacteria</taxon>
        <taxon>Pseudomonadati</taxon>
        <taxon>Pseudomonadota</taxon>
        <taxon>Gammaproteobacteria</taxon>
        <taxon>Alteromonadales</taxon>
        <taxon>Alteromonadaceae</taxon>
        <taxon>Saliniradius</taxon>
    </lineage>
</organism>
<evidence type="ECO:0008006" key="3">
    <source>
        <dbReference type="Google" id="ProtNLM"/>
    </source>
</evidence>
<protein>
    <recommendedName>
        <fullName evidence="3">Glycosyltransferase</fullName>
    </recommendedName>
</protein>